<proteinExistence type="predicted"/>
<dbReference type="PANTHER" id="PTHR48451:SF1">
    <property type="entry name" value="DUF4218 DOMAIN-CONTAINING PROTEIN"/>
    <property type="match status" value="1"/>
</dbReference>
<name>A0A9N7RQH6_STRHE</name>
<feature type="non-terminal residue" evidence="2">
    <location>
        <position position="142"/>
    </location>
</feature>
<accession>A0A9N7RQH6</accession>
<dbReference type="OrthoDB" id="912428at2759"/>
<protein>
    <recommendedName>
        <fullName evidence="1">DUF4218 domain-containing protein</fullName>
    </recommendedName>
</protein>
<reference evidence="2" key="1">
    <citation type="submission" date="2019-12" db="EMBL/GenBank/DDBJ databases">
        <authorList>
            <person name="Scholes J."/>
        </authorList>
    </citation>
    <scope>NUCLEOTIDE SEQUENCE</scope>
</reference>
<feature type="domain" description="DUF4218" evidence="1">
    <location>
        <begin position="1"/>
        <end position="49"/>
    </location>
</feature>
<keyword evidence="3" id="KW-1185">Reference proteome</keyword>
<dbReference type="Proteomes" id="UP001153555">
    <property type="component" value="Unassembled WGS sequence"/>
</dbReference>
<dbReference type="EMBL" id="CACSLK010031421">
    <property type="protein sequence ID" value="CAA0839636.1"/>
    <property type="molecule type" value="Genomic_DNA"/>
</dbReference>
<comment type="caution">
    <text evidence="2">The sequence shown here is derived from an EMBL/GenBank/DDBJ whole genome shotgun (WGS) entry which is preliminary data.</text>
</comment>
<gene>
    <name evidence="2" type="ORF">SHERM_06199</name>
</gene>
<organism evidence="2 3">
    <name type="scientific">Striga hermonthica</name>
    <name type="common">Purple witchweed</name>
    <name type="synonym">Buchnera hermonthica</name>
    <dbReference type="NCBI Taxonomy" id="68872"/>
    <lineage>
        <taxon>Eukaryota</taxon>
        <taxon>Viridiplantae</taxon>
        <taxon>Streptophyta</taxon>
        <taxon>Embryophyta</taxon>
        <taxon>Tracheophyta</taxon>
        <taxon>Spermatophyta</taxon>
        <taxon>Magnoliopsida</taxon>
        <taxon>eudicotyledons</taxon>
        <taxon>Gunneridae</taxon>
        <taxon>Pentapetalae</taxon>
        <taxon>asterids</taxon>
        <taxon>lamiids</taxon>
        <taxon>Lamiales</taxon>
        <taxon>Orobanchaceae</taxon>
        <taxon>Buchnereae</taxon>
        <taxon>Striga</taxon>
    </lineage>
</organism>
<evidence type="ECO:0000313" key="3">
    <source>
        <dbReference type="Proteomes" id="UP001153555"/>
    </source>
</evidence>
<dbReference type="AlphaFoldDB" id="A0A9N7RQH6"/>
<sequence>YLCKLKSYVRNKAHPEASIANTFLADECMVFCSRYLEGFSTKHNKPSRNEENQDHQESDLFGEVSSLFPPVGKPLGRPSSFILTDLEKLQAHRYVLYNCKAVIPYLKEHAADLKRRNRQRRLSLKQIENIQNKEFPIWFREH</sequence>
<evidence type="ECO:0000259" key="1">
    <source>
        <dbReference type="Pfam" id="PF13960"/>
    </source>
</evidence>
<dbReference type="Pfam" id="PF13960">
    <property type="entry name" value="DUF4218"/>
    <property type="match status" value="1"/>
</dbReference>
<dbReference type="InterPro" id="IPR025452">
    <property type="entry name" value="DUF4218"/>
</dbReference>
<feature type="non-terminal residue" evidence="2">
    <location>
        <position position="1"/>
    </location>
</feature>
<evidence type="ECO:0000313" key="2">
    <source>
        <dbReference type="EMBL" id="CAA0839636.1"/>
    </source>
</evidence>
<dbReference type="PANTHER" id="PTHR48451">
    <property type="entry name" value="DUF4218 DOMAIN-CONTAINING PROTEIN"/>
    <property type="match status" value="1"/>
</dbReference>